<protein>
    <recommendedName>
        <fullName evidence="5">tRNA (cytidine/uridine-2'-O-)-methyltransferase TrmJ</fullName>
        <ecNumber evidence="5">2.1.1.200</ecNumber>
    </recommendedName>
    <alternativeName>
        <fullName evidence="5">tRNA (cytidine(32)/uridine(32)-2'-O)-methyltransferase</fullName>
    </alternativeName>
    <alternativeName>
        <fullName evidence="5">tRNA Cm32/Um32 methyltransferase</fullName>
    </alternativeName>
</protein>
<keyword evidence="5" id="KW-0819">tRNA processing</keyword>
<keyword evidence="5" id="KW-0963">Cytoplasm</keyword>
<evidence type="ECO:0000256" key="4">
    <source>
        <dbReference type="ARBA" id="ARBA00022691"/>
    </source>
</evidence>
<dbReference type="InterPro" id="IPR029026">
    <property type="entry name" value="tRNA_m1G_MTases_N"/>
</dbReference>
<dbReference type="GO" id="GO:0160206">
    <property type="term" value="F:tRNA (cytidine(32)/uridine(32)-2'-O)-methyltransferase activity"/>
    <property type="evidence" value="ECO:0007669"/>
    <property type="project" value="UniProtKB-EC"/>
</dbReference>
<keyword evidence="4 5" id="KW-0949">S-adenosyl-L-methionine</keyword>
<evidence type="ECO:0000259" key="6">
    <source>
        <dbReference type="Pfam" id="PF00588"/>
    </source>
</evidence>
<comment type="function">
    <text evidence="5">Catalyzes the formation of 2'O-methylated cytidine (Cm32) or 2'O-methylated uridine (Um32) at position 32 in tRNA.</text>
</comment>
<dbReference type="PANTHER" id="PTHR42786:SF2">
    <property type="entry name" value="TRNA (CYTIDINE_URIDINE-2'-O-)-METHYLTRANSFERASE TRMJ"/>
    <property type="match status" value="1"/>
</dbReference>
<dbReference type="InterPro" id="IPR001537">
    <property type="entry name" value="SpoU_MeTrfase"/>
</dbReference>
<keyword evidence="2 5" id="KW-0489">Methyltransferase</keyword>
<dbReference type="SUPFAM" id="SSF75217">
    <property type="entry name" value="alpha/beta knot"/>
    <property type="match status" value="1"/>
</dbReference>
<dbReference type="Proteomes" id="UP000654401">
    <property type="component" value="Unassembled WGS sequence"/>
</dbReference>
<proteinExistence type="inferred from homology"/>
<comment type="caution">
    <text evidence="7">The sequence shown here is derived from an EMBL/GenBank/DDBJ whole genome shotgun (WGS) entry which is preliminary data.</text>
</comment>
<dbReference type="EMBL" id="JACNFK010000024">
    <property type="protein sequence ID" value="MBC8519560.1"/>
    <property type="molecule type" value="Genomic_DNA"/>
</dbReference>
<dbReference type="Pfam" id="PF00588">
    <property type="entry name" value="SpoU_methylase"/>
    <property type="match status" value="1"/>
</dbReference>
<feature type="domain" description="tRNA/rRNA methyltransferase SpoU type" evidence="6">
    <location>
        <begin position="6"/>
        <end position="155"/>
    </location>
</feature>
<comment type="catalytic activity">
    <reaction evidence="5">
        <text>uridine(32) in tRNA + S-adenosyl-L-methionine = 2'-O-methyluridine(32) in tRNA + S-adenosyl-L-homocysteine + H(+)</text>
        <dbReference type="Rhea" id="RHEA:42936"/>
        <dbReference type="Rhea" id="RHEA-COMP:10107"/>
        <dbReference type="Rhea" id="RHEA-COMP:10290"/>
        <dbReference type="ChEBI" id="CHEBI:15378"/>
        <dbReference type="ChEBI" id="CHEBI:57856"/>
        <dbReference type="ChEBI" id="CHEBI:59789"/>
        <dbReference type="ChEBI" id="CHEBI:65315"/>
        <dbReference type="ChEBI" id="CHEBI:74478"/>
        <dbReference type="EC" id="2.1.1.200"/>
    </reaction>
</comment>
<gene>
    <name evidence="5" type="primary">trmJ</name>
    <name evidence="7" type="ORF">H8D24_04030</name>
</gene>
<evidence type="ECO:0000313" key="8">
    <source>
        <dbReference type="Proteomes" id="UP000654401"/>
    </source>
</evidence>
<dbReference type="PIRSF" id="PIRSF004808">
    <property type="entry name" value="LasT"/>
    <property type="match status" value="1"/>
</dbReference>
<dbReference type="NCBIfam" id="TIGR00050">
    <property type="entry name" value="rRNA_methyl_1"/>
    <property type="match status" value="1"/>
</dbReference>
<dbReference type="Gene3D" id="1.10.8.590">
    <property type="match status" value="1"/>
</dbReference>
<reference evidence="7 8" key="1">
    <citation type="submission" date="2020-08" db="EMBL/GenBank/DDBJ databases">
        <title>Bridging the membrane lipid divide: bacteria of the FCB group superphylum have the potential to synthesize archaeal ether lipids.</title>
        <authorList>
            <person name="Villanueva L."/>
            <person name="Von Meijenfeldt F.A.B."/>
            <person name="Westbye A.B."/>
            <person name="Yadav S."/>
            <person name="Hopmans E.C."/>
            <person name="Dutilh B.E."/>
            <person name="Sinninghe Damste J.S."/>
        </authorList>
    </citation>
    <scope>NUCLEOTIDE SEQUENCE [LARGE SCALE GENOMIC DNA]</scope>
    <source>
        <strain evidence="7">NIOZ-UU100</strain>
    </source>
</reference>
<dbReference type="InterPro" id="IPR004384">
    <property type="entry name" value="RNA_MeTrfase_TrmJ/LasT"/>
</dbReference>
<dbReference type="GO" id="GO:0003723">
    <property type="term" value="F:RNA binding"/>
    <property type="evidence" value="ECO:0007669"/>
    <property type="project" value="InterPro"/>
</dbReference>
<dbReference type="InterPro" id="IPR029028">
    <property type="entry name" value="Alpha/beta_knot_MTases"/>
</dbReference>
<dbReference type="AlphaFoldDB" id="A0A8J6P4R3"/>
<accession>A0A8J6P4R3</accession>
<keyword evidence="3" id="KW-0808">Transferase</keyword>
<dbReference type="CDD" id="cd18093">
    <property type="entry name" value="SpoU-like_TrmJ"/>
    <property type="match status" value="1"/>
</dbReference>
<dbReference type="EC" id="2.1.1.200" evidence="5"/>
<evidence type="ECO:0000256" key="1">
    <source>
        <dbReference type="ARBA" id="ARBA00007228"/>
    </source>
</evidence>
<evidence type="ECO:0000256" key="2">
    <source>
        <dbReference type="ARBA" id="ARBA00022603"/>
    </source>
</evidence>
<name>A0A8J6P4R3_9GAMM</name>
<dbReference type="GO" id="GO:0002128">
    <property type="term" value="P:tRNA nucleoside ribose methylation"/>
    <property type="evidence" value="ECO:0007669"/>
    <property type="project" value="TreeGrafter"/>
</dbReference>
<evidence type="ECO:0000313" key="7">
    <source>
        <dbReference type="EMBL" id="MBC8519560.1"/>
    </source>
</evidence>
<sequence>MNHLRVRFVLVETSHPGNIGGAARAMKNMSLDQLVLVNPKQFPCAEATSRASGADDILMNASVVKTVDEALNGCSLVIGTTARPRNLYLPELDPRECAERVMDESLKGEVAVLFGREDSGLSNEELDRCNLLMRIPTSQDYSSLNLGAAVQVLAYELMMQRGTQLKRPVGEVVRQYPLATADEMEGLFGHIEKVIIETGFLDPENPRQVMRRLRRLFNRAEVDHNEINILRGILTSINSNMGRSRNV</sequence>
<evidence type="ECO:0000256" key="3">
    <source>
        <dbReference type="ARBA" id="ARBA00022679"/>
    </source>
</evidence>
<dbReference type="PANTHER" id="PTHR42786">
    <property type="entry name" value="TRNA/RRNA METHYLTRANSFERASE"/>
    <property type="match status" value="1"/>
</dbReference>
<organism evidence="7 8">
    <name type="scientific">Candidatus Thiopontia autotrophica</name>
    <dbReference type="NCBI Taxonomy" id="2841688"/>
    <lineage>
        <taxon>Bacteria</taxon>
        <taxon>Pseudomonadati</taxon>
        <taxon>Pseudomonadota</taxon>
        <taxon>Gammaproteobacteria</taxon>
        <taxon>Candidatus Thiopontia</taxon>
    </lineage>
</organism>
<dbReference type="GO" id="GO:0005829">
    <property type="term" value="C:cytosol"/>
    <property type="evidence" value="ECO:0007669"/>
    <property type="project" value="TreeGrafter"/>
</dbReference>
<comment type="catalytic activity">
    <reaction evidence="5">
        <text>cytidine(32) in tRNA + S-adenosyl-L-methionine = 2'-O-methylcytidine(32) in tRNA + S-adenosyl-L-homocysteine + H(+)</text>
        <dbReference type="Rhea" id="RHEA:42932"/>
        <dbReference type="Rhea" id="RHEA-COMP:10288"/>
        <dbReference type="Rhea" id="RHEA-COMP:10289"/>
        <dbReference type="ChEBI" id="CHEBI:15378"/>
        <dbReference type="ChEBI" id="CHEBI:57856"/>
        <dbReference type="ChEBI" id="CHEBI:59789"/>
        <dbReference type="ChEBI" id="CHEBI:74495"/>
        <dbReference type="ChEBI" id="CHEBI:82748"/>
        <dbReference type="EC" id="2.1.1.200"/>
    </reaction>
</comment>
<comment type="subunit">
    <text evidence="5">Homodimer.</text>
</comment>
<comment type="similarity">
    <text evidence="1">Belongs to the class IV-like SAM-binding methyltransferase superfamily. RNA methyltransferase TrmH family.</text>
</comment>
<dbReference type="Gene3D" id="3.40.1280.10">
    <property type="match status" value="1"/>
</dbReference>
<comment type="subcellular location">
    <subcellularLocation>
        <location evidence="5">Cytoplasm</location>
    </subcellularLocation>
</comment>
<evidence type="ECO:0000256" key="5">
    <source>
        <dbReference type="RuleBase" id="RU362024"/>
    </source>
</evidence>
<dbReference type="FunFam" id="3.40.1280.10:FF:000006">
    <property type="entry name" value="Uncharacterized tRNA/rRNA methyltransferase HI_0380"/>
    <property type="match status" value="1"/>
</dbReference>